<dbReference type="STRING" id="112901.SAMN04488500_12633"/>
<keyword evidence="3" id="KW-0472">Membrane</keyword>
<evidence type="ECO:0000256" key="2">
    <source>
        <dbReference type="SAM" id="MobiDB-lite"/>
    </source>
</evidence>
<dbReference type="PANTHER" id="PTHR33392:SF6">
    <property type="entry name" value="POLYISOPRENYL-TEICHOIC ACID--PEPTIDOGLYCAN TEICHOIC ACID TRANSFERASE TAGU"/>
    <property type="match status" value="1"/>
</dbReference>
<dbReference type="RefSeq" id="WP_084578006.1">
    <property type="nucleotide sequence ID" value="NZ_CP155572.1"/>
</dbReference>
<accession>A0A1W2ELK4</accession>
<evidence type="ECO:0000256" key="1">
    <source>
        <dbReference type="ARBA" id="ARBA00006068"/>
    </source>
</evidence>
<evidence type="ECO:0000259" key="4">
    <source>
        <dbReference type="Pfam" id="PF03816"/>
    </source>
</evidence>
<dbReference type="Gene3D" id="3.40.630.190">
    <property type="entry name" value="LCP protein"/>
    <property type="match status" value="1"/>
</dbReference>
<dbReference type="PANTHER" id="PTHR33392">
    <property type="entry name" value="POLYISOPRENYL-TEICHOIC ACID--PEPTIDOGLYCAN TEICHOIC ACID TRANSFERASE TAGU"/>
    <property type="match status" value="1"/>
</dbReference>
<keyword evidence="3" id="KW-1133">Transmembrane helix</keyword>
<evidence type="ECO:0000259" key="5">
    <source>
        <dbReference type="Pfam" id="PF13399"/>
    </source>
</evidence>
<evidence type="ECO:0000313" key="7">
    <source>
        <dbReference type="Proteomes" id="UP000192738"/>
    </source>
</evidence>
<evidence type="ECO:0000256" key="3">
    <source>
        <dbReference type="SAM" id="Phobius"/>
    </source>
</evidence>
<dbReference type="OrthoDB" id="9782542at2"/>
<dbReference type="NCBIfam" id="TIGR00350">
    <property type="entry name" value="lytR_cpsA_psr"/>
    <property type="match status" value="1"/>
</dbReference>
<dbReference type="Pfam" id="PF13399">
    <property type="entry name" value="LytR_C"/>
    <property type="match status" value="1"/>
</dbReference>
<keyword evidence="7" id="KW-1185">Reference proteome</keyword>
<sequence>MTSRLEKRLVDQRKNRRNRFLLMLTCLLLFISVAGATYYWSTGGKFEKARKAGAITGLPHKVNILVMGVDERSDDVGRSDTMFVVTVDTSTKAVSMLSVPRDTRVKIPGYGWDKINHAYAEGGYKLSQRSVEDLLGIPMDYYAIINFAAFNKIVDAVGGVTIDVEKRMYYEDPYDNLLIDLKPGEQKMDGRTAIKYVRYRDEEGDIGRIERQQKFIKAMLKEVTSPFILPRIPGIIREVNSALQTDMTTAEMLNLAKLLSDASKAGLKAETVPGKPAYISDISYWLPDIVELRNYVALSQGMTADDKFVASARTTATQYERSIPQEMKIIDVPKKPAAESKDAKKTTVIDPKAPEKPKTTDKPKAPESKPVASSKLRFEVVNASGVPEAGDKMAAALRSQGYDVVSVAGISTANKNTVVVANSTEASSKLTGLPFRYALQVNQDDSRANTVKVIVGKDYVSQ</sequence>
<gene>
    <name evidence="6" type="ORF">SAMN04488500_12633</name>
</gene>
<name>A0A1W2ELK4_9FIRM</name>
<dbReference type="InterPro" id="IPR004474">
    <property type="entry name" value="LytR_CpsA_psr"/>
</dbReference>
<feature type="region of interest" description="Disordered" evidence="2">
    <location>
        <begin position="333"/>
        <end position="372"/>
    </location>
</feature>
<dbReference type="InterPro" id="IPR027381">
    <property type="entry name" value="LytR/CpsA/Psr_C"/>
</dbReference>
<feature type="compositionally biased region" description="Basic and acidic residues" evidence="2">
    <location>
        <begin position="333"/>
        <end position="367"/>
    </location>
</feature>
<reference evidence="6 7" key="1">
    <citation type="submission" date="2017-04" db="EMBL/GenBank/DDBJ databases">
        <authorList>
            <person name="Afonso C.L."/>
            <person name="Miller P.J."/>
            <person name="Scott M.A."/>
            <person name="Spackman E."/>
            <person name="Goraichik I."/>
            <person name="Dimitrov K.M."/>
            <person name="Suarez D.L."/>
            <person name="Swayne D.E."/>
        </authorList>
    </citation>
    <scope>NUCLEOTIDE SEQUENCE [LARGE SCALE GENOMIC DNA]</scope>
    <source>
        <strain evidence="6 7">DSM 5090</strain>
    </source>
</reference>
<dbReference type="InterPro" id="IPR050922">
    <property type="entry name" value="LytR/CpsA/Psr_CW_biosynth"/>
</dbReference>
<evidence type="ECO:0000313" key="6">
    <source>
        <dbReference type="EMBL" id="SMD10544.1"/>
    </source>
</evidence>
<comment type="similarity">
    <text evidence="1">Belongs to the LytR/CpsA/Psr (LCP) family.</text>
</comment>
<dbReference type="Proteomes" id="UP000192738">
    <property type="component" value="Unassembled WGS sequence"/>
</dbReference>
<dbReference type="Pfam" id="PF03816">
    <property type="entry name" value="LytR_cpsA_psr"/>
    <property type="match status" value="1"/>
</dbReference>
<proteinExistence type="inferred from homology"/>
<protein>
    <submittedName>
        <fullName evidence="6">Transcriptional attenuator, LytR family</fullName>
    </submittedName>
</protein>
<organism evidence="6 7">
    <name type="scientific">Sporomusa malonica</name>
    <dbReference type="NCBI Taxonomy" id="112901"/>
    <lineage>
        <taxon>Bacteria</taxon>
        <taxon>Bacillati</taxon>
        <taxon>Bacillota</taxon>
        <taxon>Negativicutes</taxon>
        <taxon>Selenomonadales</taxon>
        <taxon>Sporomusaceae</taxon>
        <taxon>Sporomusa</taxon>
    </lineage>
</organism>
<dbReference type="AlphaFoldDB" id="A0A1W2ELK4"/>
<feature type="transmembrane region" description="Helical" evidence="3">
    <location>
        <begin position="20"/>
        <end position="40"/>
    </location>
</feature>
<feature type="domain" description="LytR/CpsA/Psr regulator C-terminal" evidence="5">
    <location>
        <begin position="377"/>
        <end position="459"/>
    </location>
</feature>
<feature type="domain" description="Cell envelope-related transcriptional attenuator" evidence="4">
    <location>
        <begin position="78"/>
        <end position="224"/>
    </location>
</feature>
<dbReference type="EMBL" id="FWXI01000026">
    <property type="protein sequence ID" value="SMD10544.1"/>
    <property type="molecule type" value="Genomic_DNA"/>
</dbReference>
<keyword evidence="3" id="KW-0812">Transmembrane</keyword>